<proteinExistence type="predicted"/>
<accession>A0A8D8CT21</accession>
<evidence type="ECO:0000313" key="1">
    <source>
        <dbReference type="EMBL" id="CAG6499253.1"/>
    </source>
</evidence>
<reference evidence="1" key="1">
    <citation type="submission" date="2021-05" db="EMBL/GenBank/DDBJ databases">
        <authorList>
            <person name="Alioto T."/>
            <person name="Alioto T."/>
            <person name="Gomez Garrido J."/>
        </authorList>
    </citation>
    <scope>NUCLEOTIDE SEQUENCE</scope>
</reference>
<dbReference type="AlphaFoldDB" id="A0A8D8CT21"/>
<organism evidence="1">
    <name type="scientific">Culex pipiens</name>
    <name type="common">House mosquito</name>
    <dbReference type="NCBI Taxonomy" id="7175"/>
    <lineage>
        <taxon>Eukaryota</taxon>
        <taxon>Metazoa</taxon>
        <taxon>Ecdysozoa</taxon>
        <taxon>Arthropoda</taxon>
        <taxon>Hexapoda</taxon>
        <taxon>Insecta</taxon>
        <taxon>Pterygota</taxon>
        <taxon>Neoptera</taxon>
        <taxon>Endopterygota</taxon>
        <taxon>Diptera</taxon>
        <taxon>Nematocera</taxon>
        <taxon>Culicoidea</taxon>
        <taxon>Culicidae</taxon>
        <taxon>Culicinae</taxon>
        <taxon>Culicini</taxon>
        <taxon>Culex</taxon>
        <taxon>Culex</taxon>
    </lineage>
</organism>
<name>A0A8D8CT21_CULPI</name>
<protein>
    <submittedName>
        <fullName evidence="1">(northern house mosquito) hypothetical protein</fullName>
    </submittedName>
</protein>
<dbReference type="EMBL" id="HBUE01137432">
    <property type="protein sequence ID" value="CAG6499253.1"/>
    <property type="molecule type" value="Transcribed_RNA"/>
</dbReference>
<sequence>MSSISFYINWKLKITILQMIIFFDCKETTVHNQRLFVVVAVNRGRFQFVRFVSAFRCFILETQHLSHSDVVFFDTKQTPIPNIYRAVNARCGRLLDDDLGVLFRIGPNKTL</sequence>